<sequence>MPEPPEQTELTQEYLDSLATLAHSTVPNEQELRASALPHGWQVEEGQTPAPYRAELYRDETGEG</sequence>
<accession>A0A2Z5QYL8</accession>
<gene>
    <name evidence="2" type="ORF">RA11412_1082</name>
</gene>
<keyword evidence="3" id="KW-1185">Reference proteome</keyword>
<reference evidence="2 3" key="1">
    <citation type="submission" date="2016-10" db="EMBL/GenBank/DDBJ databases">
        <title>Genome sequence of Rothia aeria strain JCM11412.</title>
        <authorList>
            <person name="Nambu T."/>
        </authorList>
    </citation>
    <scope>NUCLEOTIDE SEQUENCE [LARGE SCALE GENOMIC DNA]</scope>
    <source>
        <strain evidence="2 3">JCM 11412</strain>
    </source>
</reference>
<dbReference type="Proteomes" id="UP000250241">
    <property type="component" value="Chromosome"/>
</dbReference>
<name>A0A2Z5QYL8_9MICC</name>
<feature type="region of interest" description="Disordered" evidence="1">
    <location>
        <begin position="44"/>
        <end position="64"/>
    </location>
</feature>
<feature type="compositionally biased region" description="Basic and acidic residues" evidence="1">
    <location>
        <begin position="55"/>
        <end position="64"/>
    </location>
</feature>
<dbReference type="EMBL" id="AP017895">
    <property type="protein sequence ID" value="BAV87381.1"/>
    <property type="molecule type" value="Genomic_DNA"/>
</dbReference>
<evidence type="ECO:0000313" key="3">
    <source>
        <dbReference type="Proteomes" id="UP000250241"/>
    </source>
</evidence>
<organism evidence="2 3">
    <name type="scientific">Rothia aeria</name>
    <dbReference type="NCBI Taxonomy" id="172042"/>
    <lineage>
        <taxon>Bacteria</taxon>
        <taxon>Bacillati</taxon>
        <taxon>Actinomycetota</taxon>
        <taxon>Actinomycetes</taxon>
        <taxon>Micrococcales</taxon>
        <taxon>Micrococcaceae</taxon>
        <taxon>Rothia</taxon>
    </lineage>
</organism>
<evidence type="ECO:0000256" key="1">
    <source>
        <dbReference type="SAM" id="MobiDB-lite"/>
    </source>
</evidence>
<dbReference type="KEGG" id="raj:RA11412_1082"/>
<proteinExistence type="predicted"/>
<dbReference type="AlphaFoldDB" id="A0A2Z5QYL8"/>
<protein>
    <submittedName>
        <fullName evidence="2">Uncharacterized protein</fullName>
    </submittedName>
</protein>
<evidence type="ECO:0000313" key="2">
    <source>
        <dbReference type="EMBL" id="BAV87381.1"/>
    </source>
</evidence>